<protein>
    <submittedName>
        <fullName evidence="2">Uncharacterized protein</fullName>
    </submittedName>
</protein>
<accession>A0A9N7YHX3</accession>
<comment type="caution">
    <text evidence="2">The sequence shown here is derived from an EMBL/GenBank/DDBJ whole genome shotgun (WGS) entry which is preliminary data.</text>
</comment>
<organism evidence="2 3">
    <name type="scientific">Pleuronectes platessa</name>
    <name type="common">European plaice</name>
    <dbReference type="NCBI Taxonomy" id="8262"/>
    <lineage>
        <taxon>Eukaryota</taxon>
        <taxon>Metazoa</taxon>
        <taxon>Chordata</taxon>
        <taxon>Craniata</taxon>
        <taxon>Vertebrata</taxon>
        <taxon>Euteleostomi</taxon>
        <taxon>Actinopterygii</taxon>
        <taxon>Neopterygii</taxon>
        <taxon>Teleostei</taxon>
        <taxon>Neoteleostei</taxon>
        <taxon>Acanthomorphata</taxon>
        <taxon>Carangaria</taxon>
        <taxon>Pleuronectiformes</taxon>
        <taxon>Pleuronectoidei</taxon>
        <taxon>Pleuronectidae</taxon>
        <taxon>Pleuronectes</taxon>
    </lineage>
</organism>
<feature type="region of interest" description="Disordered" evidence="1">
    <location>
        <begin position="65"/>
        <end position="94"/>
    </location>
</feature>
<name>A0A9N7YHX3_PLEPL</name>
<reference evidence="2" key="1">
    <citation type="submission" date="2020-03" db="EMBL/GenBank/DDBJ databases">
        <authorList>
            <person name="Weist P."/>
        </authorList>
    </citation>
    <scope>NUCLEOTIDE SEQUENCE</scope>
</reference>
<dbReference type="Proteomes" id="UP001153269">
    <property type="component" value="Unassembled WGS sequence"/>
</dbReference>
<keyword evidence="3" id="KW-1185">Reference proteome</keyword>
<proteinExistence type="predicted"/>
<feature type="non-terminal residue" evidence="2">
    <location>
        <position position="1"/>
    </location>
</feature>
<sequence>YQQQPAHRAPLDADCLPASVQRQNNASYVLIHHSSITLPLSVFIKGPGLSSLLYEATVALRAKHRERAGSLSDSSRRSQPFFKSPVPGTPSEPRCRLHLVTSAPLAAEHQPIKNLRGLGLQEQFNLT</sequence>
<evidence type="ECO:0000313" key="2">
    <source>
        <dbReference type="EMBL" id="CAB1426288.1"/>
    </source>
</evidence>
<gene>
    <name evidence="2" type="ORF">PLEPLA_LOCUS14224</name>
</gene>
<evidence type="ECO:0000313" key="3">
    <source>
        <dbReference type="Proteomes" id="UP001153269"/>
    </source>
</evidence>
<evidence type="ECO:0000256" key="1">
    <source>
        <dbReference type="SAM" id="MobiDB-lite"/>
    </source>
</evidence>
<dbReference type="EMBL" id="CADEAL010000878">
    <property type="protein sequence ID" value="CAB1426288.1"/>
    <property type="molecule type" value="Genomic_DNA"/>
</dbReference>
<dbReference type="AlphaFoldDB" id="A0A9N7YHX3"/>